<protein>
    <recommendedName>
        <fullName evidence="4">DUF3527 domain-containing protein</fullName>
    </recommendedName>
</protein>
<feature type="region of interest" description="Disordered" evidence="1">
    <location>
        <begin position="367"/>
        <end position="390"/>
    </location>
</feature>
<feature type="non-terminal residue" evidence="2">
    <location>
        <position position="1"/>
    </location>
</feature>
<feature type="compositionally biased region" description="Basic and acidic residues" evidence="1">
    <location>
        <begin position="166"/>
        <end position="175"/>
    </location>
</feature>
<evidence type="ECO:0000313" key="3">
    <source>
        <dbReference type="Proteomes" id="UP000257109"/>
    </source>
</evidence>
<keyword evidence="3" id="KW-1185">Reference proteome</keyword>
<feature type="region of interest" description="Disordered" evidence="1">
    <location>
        <begin position="542"/>
        <end position="566"/>
    </location>
</feature>
<feature type="compositionally biased region" description="Pro residues" evidence="1">
    <location>
        <begin position="952"/>
        <end position="962"/>
    </location>
</feature>
<dbReference type="Proteomes" id="UP000257109">
    <property type="component" value="Unassembled WGS sequence"/>
</dbReference>
<sequence length="962" mass="105885">MPINIQTSNGLLKPSEDMGFGLEFRKSSSKQPSSSKTAKENSVLSHSKRSPKDADKLKSKSDLKQKGKLDAEGKIQNWETVRRKATESDELVKHMSNLPGYLLRTDKVDNSQEKAFNVGVLDWSRLEKWKHKQKHIPVLASNFTSFINSESSSRTATKPSTTSIGSKEKLNDKRNLPSSGIRPSYRVSLPESAKLSHHDVKRFESSKSVTKSIGDEKKMTPRAFESCGQTHSDMSLEKERRNEYSKRTSQVKKIASNSRLHGISSIPNENANGRDDGAKKNMEGLQEHNHKKKERNHKFSSDMGQPSVKSKGKGVSSSSKKTSSSCSETRKKVDQLQESVLDVGHKHCHSKPSNIVLLYPQEIPQSSSSEDFQLSESRTSSDENFSESSKSSLSYVSLPEDVYTEDGCSKIPLSGALSSAVELSSSLETLQHNISTDLGIDCSSVVSETPSSIINKMSSLQSAGACFENDMLDAKLRDQYVFSNLKESLDQETAELTAQKEMNPSHNRRFSFSLSRIGRSFSFKEGPTLPQVSSMHVIAKSGPVTPQSSVRWDNPSKEANSLNRNRSSPLRRLLDPILKHKAVKASDKHHSAQSDQSLEGSANSSFRTIGVNESLLPEKSKGSSVQGLLQLTVKNGVPLFKFVLNNERKIFAATRSSLASSLEKGDLGCCFTFYLVNEIKKKSGGWISHGSKEKNCGYAYNVIAQMKFSSSKITEPTNQNSNRKHMVKEYVLLGVEIGQTNQGPPMFIQSAELAAVVIETSCEKSNEGLHGDNNLVKKGCSKCLEDERCLCSSGQNDASACSTVILPGGVHGSPIKGEPTPLIHRWKTGGSCDCGGWDIGCKLLVLSNQKQSSSIPKSYKPYHDRFQLFVKEGAEQDSPLFTLLPLKDGFYSVEFDSTITHLQAFFVSVAILSCHKLPGSLEMGCMHEENLKEPSSKNHSKLQGKAPLRYAPMPPLSPVGRV</sequence>
<feature type="compositionally biased region" description="Polar residues" evidence="1">
    <location>
        <begin position="255"/>
        <end position="271"/>
    </location>
</feature>
<accession>A0A371GJJ5</accession>
<reference evidence="2" key="1">
    <citation type="submission" date="2018-05" db="EMBL/GenBank/DDBJ databases">
        <title>Draft genome of Mucuna pruriens seed.</title>
        <authorList>
            <person name="Nnadi N.E."/>
            <person name="Vos R."/>
            <person name="Hasami M.H."/>
            <person name="Devisetty U.K."/>
            <person name="Aguiy J.C."/>
        </authorList>
    </citation>
    <scope>NUCLEOTIDE SEQUENCE [LARGE SCALE GENOMIC DNA]</scope>
    <source>
        <strain evidence="2">JCA_2017</strain>
    </source>
</reference>
<feature type="compositionally biased region" description="Basic and acidic residues" evidence="1">
    <location>
        <begin position="272"/>
        <end position="288"/>
    </location>
</feature>
<proteinExistence type="predicted"/>
<dbReference type="PANTHER" id="PTHR31390:SF12">
    <property type="entry name" value="PUTATIVE (DUF3527)-RELATED"/>
    <property type="match status" value="1"/>
</dbReference>
<name>A0A371GJJ5_MUCPR</name>
<dbReference type="EMBL" id="QJKJ01005310">
    <property type="protein sequence ID" value="RDX90714.1"/>
    <property type="molecule type" value="Genomic_DNA"/>
</dbReference>
<feature type="compositionally biased region" description="Polar residues" evidence="1">
    <location>
        <begin position="1"/>
        <end position="10"/>
    </location>
</feature>
<dbReference type="PANTHER" id="PTHR31390">
    <property type="entry name" value="EXPRESSED PROTEIN"/>
    <property type="match status" value="1"/>
</dbReference>
<feature type="compositionally biased region" description="Polar residues" evidence="1">
    <location>
        <begin position="593"/>
        <end position="603"/>
    </location>
</feature>
<evidence type="ECO:0008006" key="4">
    <source>
        <dbReference type="Google" id="ProtNLM"/>
    </source>
</evidence>
<feature type="region of interest" description="Disordered" evidence="1">
    <location>
        <begin position="932"/>
        <end position="962"/>
    </location>
</feature>
<feature type="compositionally biased region" description="Basic and acidic residues" evidence="1">
    <location>
        <begin position="582"/>
        <end position="592"/>
    </location>
</feature>
<feature type="compositionally biased region" description="Basic and acidic residues" evidence="1">
    <location>
        <begin position="50"/>
        <end position="70"/>
    </location>
</feature>
<dbReference type="InterPro" id="IPR021916">
    <property type="entry name" value="DUF3527"/>
</dbReference>
<dbReference type="AlphaFoldDB" id="A0A371GJJ5"/>
<evidence type="ECO:0000256" key="1">
    <source>
        <dbReference type="SAM" id="MobiDB-lite"/>
    </source>
</evidence>
<feature type="compositionally biased region" description="Low complexity" evidence="1">
    <location>
        <begin position="307"/>
        <end position="327"/>
    </location>
</feature>
<feature type="region of interest" description="Disordered" evidence="1">
    <location>
        <begin position="582"/>
        <end position="603"/>
    </location>
</feature>
<feature type="compositionally biased region" description="Basic and acidic residues" evidence="1">
    <location>
        <begin position="234"/>
        <end position="246"/>
    </location>
</feature>
<comment type="caution">
    <text evidence="2">The sequence shown here is derived from an EMBL/GenBank/DDBJ whole genome shotgun (WGS) entry which is preliminary data.</text>
</comment>
<dbReference type="OrthoDB" id="1898655at2759"/>
<feature type="region of interest" description="Disordered" evidence="1">
    <location>
        <begin position="1"/>
        <end position="70"/>
    </location>
</feature>
<feature type="region of interest" description="Disordered" evidence="1">
    <location>
        <begin position="149"/>
        <end position="331"/>
    </location>
</feature>
<feature type="compositionally biased region" description="Basic and acidic residues" evidence="1">
    <location>
        <begin position="194"/>
        <end position="205"/>
    </location>
</feature>
<evidence type="ECO:0000313" key="2">
    <source>
        <dbReference type="EMBL" id="RDX90714.1"/>
    </source>
</evidence>
<dbReference type="Pfam" id="PF12043">
    <property type="entry name" value="DUF3527"/>
    <property type="match status" value="2"/>
</dbReference>
<organism evidence="2 3">
    <name type="scientific">Mucuna pruriens</name>
    <name type="common">Velvet bean</name>
    <name type="synonym">Dolichos pruriens</name>
    <dbReference type="NCBI Taxonomy" id="157652"/>
    <lineage>
        <taxon>Eukaryota</taxon>
        <taxon>Viridiplantae</taxon>
        <taxon>Streptophyta</taxon>
        <taxon>Embryophyta</taxon>
        <taxon>Tracheophyta</taxon>
        <taxon>Spermatophyta</taxon>
        <taxon>Magnoliopsida</taxon>
        <taxon>eudicotyledons</taxon>
        <taxon>Gunneridae</taxon>
        <taxon>Pentapetalae</taxon>
        <taxon>rosids</taxon>
        <taxon>fabids</taxon>
        <taxon>Fabales</taxon>
        <taxon>Fabaceae</taxon>
        <taxon>Papilionoideae</taxon>
        <taxon>50 kb inversion clade</taxon>
        <taxon>NPAAA clade</taxon>
        <taxon>indigoferoid/millettioid clade</taxon>
        <taxon>Phaseoleae</taxon>
        <taxon>Mucuna</taxon>
    </lineage>
</organism>
<feature type="compositionally biased region" description="Basic residues" evidence="1">
    <location>
        <begin position="289"/>
        <end position="298"/>
    </location>
</feature>
<gene>
    <name evidence="2" type="ORF">CR513_27396</name>
</gene>
<feature type="compositionally biased region" description="Polar residues" evidence="1">
    <location>
        <begin position="149"/>
        <end position="165"/>
    </location>
</feature>
<dbReference type="STRING" id="157652.A0A371GJJ5"/>